<dbReference type="PANTHER" id="PTHR43747">
    <property type="entry name" value="FAD-BINDING PROTEIN"/>
    <property type="match status" value="1"/>
</dbReference>
<feature type="binding site" evidence="2">
    <location>
        <position position="341"/>
    </location>
    <ligand>
        <name>FAD</name>
        <dbReference type="ChEBI" id="CHEBI:57692"/>
    </ligand>
</feature>
<dbReference type="InterPro" id="IPR006905">
    <property type="entry name" value="Flavin_halogenase"/>
</dbReference>
<dbReference type="AlphaFoldDB" id="A0A395JG77"/>
<proteinExistence type="predicted"/>
<dbReference type="Gene3D" id="3.50.50.60">
    <property type="entry name" value="FAD/NAD(P)-binding domain"/>
    <property type="match status" value="1"/>
</dbReference>
<organism evidence="3 4">
    <name type="scientific">Arenicella xantha</name>
    <dbReference type="NCBI Taxonomy" id="644221"/>
    <lineage>
        <taxon>Bacteria</taxon>
        <taxon>Pseudomonadati</taxon>
        <taxon>Pseudomonadota</taxon>
        <taxon>Gammaproteobacteria</taxon>
        <taxon>Arenicellales</taxon>
        <taxon>Arenicellaceae</taxon>
        <taxon>Arenicella</taxon>
    </lineage>
</organism>
<evidence type="ECO:0000256" key="2">
    <source>
        <dbReference type="PIRSR" id="PIRSR011396-2"/>
    </source>
</evidence>
<dbReference type="InterPro" id="IPR050816">
    <property type="entry name" value="Flavin-dep_Halogenase_NPB"/>
</dbReference>
<feature type="binding site" evidence="2">
    <location>
        <begin position="14"/>
        <end position="17"/>
    </location>
    <ligand>
        <name>FAD</name>
        <dbReference type="ChEBI" id="CHEBI:57692"/>
    </ligand>
</feature>
<dbReference type="RefSeq" id="WP_113955332.1">
    <property type="nucleotide sequence ID" value="NZ_QNRT01000005.1"/>
</dbReference>
<accession>A0A395JG77</accession>
<dbReference type="GO" id="GO:0000166">
    <property type="term" value="F:nucleotide binding"/>
    <property type="evidence" value="ECO:0007669"/>
    <property type="project" value="UniProtKB-KW"/>
</dbReference>
<reference evidence="3 4" key="1">
    <citation type="submission" date="2018-06" db="EMBL/GenBank/DDBJ databases">
        <title>Genomic Encyclopedia of Type Strains, Phase IV (KMG-IV): sequencing the most valuable type-strain genomes for metagenomic binning, comparative biology and taxonomic classification.</title>
        <authorList>
            <person name="Goeker M."/>
        </authorList>
    </citation>
    <scope>NUCLEOTIDE SEQUENCE [LARGE SCALE GENOMIC DNA]</scope>
    <source>
        <strain evidence="3 4">DSM 24032</strain>
    </source>
</reference>
<dbReference type="GO" id="GO:0004497">
    <property type="term" value="F:monooxygenase activity"/>
    <property type="evidence" value="ECO:0007669"/>
    <property type="project" value="InterPro"/>
</dbReference>
<keyword evidence="4" id="KW-1185">Reference proteome</keyword>
<dbReference type="InParanoid" id="A0A395JG77"/>
<sequence length="496" mass="55620">MEHKKINKVIVAGGGTAGWMAAASLAKLLGKTLDISLIESDDIPTVGVGEATIPTMLTLHELLGINEREFVAEVNGTFKLGISFENWRDVDQDYIHSFGFTGKDCWAAGFQHFWLKGQQLGIAKDFGEYCGELIAARQNKFAVTPKNGLNYAYHIDAGRYAAYLRKLAEQHGAKRIEGKIVEVGLNSDSGDIESLTLASGQVVEGDLFIDCSGFRGLLIEQALHTGYDDWSHWLPCDSAIAVQTESLAAPIPYTRSIARGAGWQWRIPLQSRVGNGLVFCSRYLSDDDAKQLLLDNLEGAPINEPRVIKFRTGTRRKHWNKNCIALGLSSGFIEPLESTSIHLIQRGITRLMQMFPYDGIRKPDVAEFNAQMDAEIVNIRDFIILHYHVTNRDDTPFWRFCRAMDIPDTLRHRIELFKQTGRVFKGPNELFGENSWTQVMLGQGLLPEQYHPIVNMMSDDELSAFLRGIDQTVTNQVRQLPSHQQFIDHYCKSSAG</sequence>
<keyword evidence="2" id="KW-0274">FAD</keyword>
<dbReference type="InterPro" id="IPR036188">
    <property type="entry name" value="FAD/NAD-bd_sf"/>
</dbReference>
<dbReference type="Proteomes" id="UP000253083">
    <property type="component" value="Unassembled WGS sequence"/>
</dbReference>
<feature type="binding site" evidence="2">
    <location>
        <position position="328"/>
    </location>
    <ligand>
        <name>FAD</name>
        <dbReference type="ChEBI" id="CHEBI:57692"/>
    </ligand>
</feature>
<dbReference type="OrthoDB" id="462203at2"/>
<keyword evidence="2" id="KW-0285">Flavoprotein</keyword>
<evidence type="ECO:0000313" key="3">
    <source>
        <dbReference type="EMBL" id="RBP48731.1"/>
    </source>
</evidence>
<dbReference type="InterPro" id="IPR033856">
    <property type="entry name" value="Trp_halogen"/>
</dbReference>
<feature type="binding site" evidence="2">
    <location>
        <position position="79"/>
    </location>
    <ligand>
        <name>7-chloro-L-tryptophan</name>
        <dbReference type="ChEBI" id="CHEBI:58713"/>
    </ligand>
</feature>
<evidence type="ECO:0000256" key="1">
    <source>
        <dbReference type="PIRSR" id="PIRSR011396-1"/>
    </source>
</evidence>
<name>A0A395JG77_9GAMM</name>
<keyword evidence="2" id="KW-0547">Nucleotide-binding</keyword>
<comment type="caution">
    <text evidence="3">The sequence shown here is derived from an EMBL/GenBank/DDBJ whole genome shotgun (WGS) entry which is preliminary data.</text>
</comment>
<dbReference type="EMBL" id="QNRT01000005">
    <property type="protein sequence ID" value="RBP48731.1"/>
    <property type="molecule type" value="Genomic_DNA"/>
</dbReference>
<dbReference type="PIRSF" id="PIRSF011396">
    <property type="entry name" value="Trp_halogenase"/>
    <property type="match status" value="1"/>
</dbReference>
<feature type="binding site" evidence="2">
    <location>
        <position position="337"/>
    </location>
    <ligand>
        <name>FAD</name>
        <dbReference type="ChEBI" id="CHEBI:57692"/>
    </ligand>
</feature>
<dbReference type="Pfam" id="PF04820">
    <property type="entry name" value="Trp_halogenase"/>
    <property type="match status" value="1"/>
</dbReference>
<gene>
    <name evidence="3" type="ORF">DFR28_10569</name>
</gene>
<protein>
    <submittedName>
        <fullName evidence="3">Tryptophan halogenase</fullName>
    </submittedName>
</protein>
<feature type="active site" evidence="1">
    <location>
        <position position="79"/>
    </location>
</feature>
<dbReference type="FunFam" id="3.50.50.60:FF:000280">
    <property type="entry name" value="Tryptophan halogenase"/>
    <property type="match status" value="1"/>
</dbReference>
<dbReference type="SUPFAM" id="SSF51905">
    <property type="entry name" value="FAD/NAD(P)-binding domain"/>
    <property type="match status" value="1"/>
</dbReference>
<evidence type="ECO:0000313" key="4">
    <source>
        <dbReference type="Proteomes" id="UP000253083"/>
    </source>
</evidence>
<dbReference type="PANTHER" id="PTHR43747:SF4">
    <property type="entry name" value="FLAVIN-DEPENDENT TRYPTOPHAN HALOGENASE"/>
    <property type="match status" value="1"/>
</dbReference>